<sequence length="332" mass="36496">MDTTLIQEFRGGLLECVHRGHICVVDEHGQVVKYVGDPHYRAFTRSSAKPIQAIPGIRAGLIEEFGLTEEEVAVMTASHRGEHIHVQALENLIKKTSLQEDNMVCAPSLPLNEEAAECLLREGGHRRRLYHNCAGKHLGVLAYCKMRSLPLEGYNDRQHPVQQEIADTFANLANIPQEEIGRAIDGCGFPVFNLPLSALATAYMKLACPDLIEDPATAKAVSTITSAMNHYPHLVGGSGKVDSIMLEDDNLIAKGGFKGVFAFSLRKERLGVAFKVADGSEEEWGLIALGILEQLGYSNQNTIQQLRDTFSTDIRNDEGWTVGNVESVFTLE</sequence>
<dbReference type="STRING" id="670482.SAMN04488542_1041"/>
<dbReference type="OrthoDB" id="9770793at2"/>
<proteinExistence type="predicted"/>
<dbReference type="AlphaFoldDB" id="A0A1G7H4Q3"/>
<organism evidence="1 2">
    <name type="scientific">Fontibacillus panacisegetis</name>
    <dbReference type="NCBI Taxonomy" id="670482"/>
    <lineage>
        <taxon>Bacteria</taxon>
        <taxon>Bacillati</taxon>
        <taxon>Bacillota</taxon>
        <taxon>Bacilli</taxon>
        <taxon>Bacillales</taxon>
        <taxon>Paenibacillaceae</taxon>
        <taxon>Fontibacillus</taxon>
    </lineage>
</organism>
<protein>
    <submittedName>
        <fullName evidence="1">L-asparaginase II</fullName>
    </submittedName>
</protein>
<dbReference type="Proteomes" id="UP000198972">
    <property type="component" value="Unassembled WGS sequence"/>
</dbReference>
<dbReference type="RefSeq" id="WP_091227330.1">
    <property type="nucleotide sequence ID" value="NZ_FNBG01000004.1"/>
</dbReference>
<reference evidence="1 2" key="1">
    <citation type="submission" date="2016-10" db="EMBL/GenBank/DDBJ databases">
        <authorList>
            <person name="de Groot N.N."/>
        </authorList>
    </citation>
    <scope>NUCLEOTIDE SEQUENCE [LARGE SCALE GENOMIC DNA]</scope>
    <source>
        <strain evidence="1 2">DSM 28129</strain>
    </source>
</reference>
<gene>
    <name evidence="1" type="ORF">SAMN04488542_1041</name>
</gene>
<accession>A0A1G7H4Q3</accession>
<evidence type="ECO:0000313" key="2">
    <source>
        <dbReference type="Proteomes" id="UP000198972"/>
    </source>
</evidence>
<name>A0A1G7H4Q3_9BACL</name>
<dbReference type="PANTHER" id="PTHR42110">
    <property type="entry name" value="L-ASPARAGINASE, PUTATIVE (AFU_ORTHOLOGUE AFUA_3G11890)-RELATED"/>
    <property type="match status" value="1"/>
</dbReference>
<evidence type="ECO:0000313" key="1">
    <source>
        <dbReference type="EMBL" id="SDE95402.1"/>
    </source>
</evidence>
<keyword evidence="2" id="KW-1185">Reference proteome</keyword>
<dbReference type="Pfam" id="PF06089">
    <property type="entry name" value="Asparaginase_II"/>
    <property type="match status" value="1"/>
</dbReference>
<dbReference type="InterPro" id="IPR010349">
    <property type="entry name" value="Asparaginase_II"/>
</dbReference>
<dbReference type="EMBL" id="FNBG01000004">
    <property type="protein sequence ID" value="SDE95402.1"/>
    <property type="molecule type" value="Genomic_DNA"/>
</dbReference>
<dbReference type="PANTHER" id="PTHR42110:SF1">
    <property type="entry name" value="L-ASPARAGINASE, PUTATIVE (AFU_ORTHOLOGUE AFUA_3G11890)-RELATED"/>
    <property type="match status" value="1"/>
</dbReference>